<feature type="chain" id="PRO_5019280566" evidence="3">
    <location>
        <begin position="23"/>
        <end position="340"/>
    </location>
</feature>
<gene>
    <name evidence="4" type="ORF">EHS24_004136</name>
</gene>
<evidence type="ECO:0000256" key="1">
    <source>
        <dbReference type="SAM" id="MobiDB-lite"/>
    </source>
</evidence>
<sequence length="340" mass="35473">MVPTLWLVTFVGFLLNLHPVLAQDNTTTTPDTLVVNTPPVFIQCKTANLSWTGGVAPYHITVIPAGKAKAKPLRDFDAVNGTSMTWTVDFKYGSNIGLKIVDAWGMMNWSGALEVQNSTDSSCVVPDPPSTGMPVAVKAGIGAGVGGGVLALVGLFFLFWFCRRRRAAKAQAAKVQAKEEAIIGTDTNESSPTKSAKSSKSTTDTSSDEGPHLPSINYRPPTGSIKHIVPSPTAPGPSLAGATAPQRSASASSASKVTYPATSARPVTPSYGVSYETHKRALSDVTSESDSGSVKGKQGFVMLSDDDHPGSSAEELVAHPNANPAPDSPTPNRVANSKKG</sequence>
<keyword evidence="2" id="KW-0472">Membrane</keyword>
<feature type="compositionally biased region" description="Low complexity" evidence="1">
    <location>
        <begin position="190"/>
        <end position="205"/>
    </location>
</feature>
<keyword evidence="2" id="KW-0812">Transmembrane</keyword>
<evidence type="ECO:0000313" key="5">
    <source>
        <dbReference type="Proteomes" id="UP000279236"/>
    </source>
</evidence>
<dbReference type="RefSeq" id="XP_028478734.1">
    <property type="nucleotide sequence ID" value="XM_028619762.1"/>
</dbReference>
<feature type="transmembrane region" description="Helical" evidence="2">
    <location>
        <begin position="139"/>
        <end position="161"/>
    </location>
</feature>
<keyword evidence="2" id="KW-1133">Transmembrane helix</keyword>
<dbReference type="AlphaFoldDB" id="A0A427Y4D7"/>
<evidence type="ECO:0000313" key="4">
    <source>
        <dbReference type="EMBL" id="RSH85949.1"/>
    </source>
</evidence>
<feature type="signal peptide" evidence="3">
    <location>
        <begin position="1"/>
        <end position="22"/>
    </location>
</feature>
<name>A0A427Y4D7_9TREE</name>
<proteinExistence type="predicted"/>
<organism evidence="4 5">
    <name type="scientific">Apiotrichum porosum</name>
    <dbReference type="NCBI Taxonomy" id="105984"/>
    <lineage>
        <taxon>Eukaryota</taxon>
        <taxon>Fungi</taxon>
        <taxon>Dikarya</taxon>
        <taxon>Basidiomycota</taxon>
        <taxon>Agaricomycotina</taxon>
        <taxon>Tremellomycetes</taxon>
        <taxon>Trichosporonales</taxon>
        <taxon>Trichosporonaceae</taxon>
        <taxon>Apiotrichum</taxon>
    </lineage>
</organism>
<dbReference type="EMBL" id="RSCE01000002">
    <property type="protein sequence ID" value="RSH85949.1"/>
    <property type="molecule type" value="Genomic_DNA"/>
</dbReference>
<dbReference type="GeneID" id="39588679"/>
<evidence type="ECO:0000256" key="3">
    <source>
        <dbReference type="SAM" id="SignalP"/>
    </source>
</evidence>
<dbReference type="PANTHER" id="PTHR37487">
    <property type="entry name" value="CHROMOSOME 1, WHOLE GENOME SHOTGUN SEQUENCE"/>
    <property type="match status" value="1"/>
</dbReference>
<keyword evidence="3" id="KW-0732">Signal</keyword>
<feature type="compositionally biased region" description="Polar residues" evidence="1">
    <location>
        <begin position="330"/>
        <end position="340"/>
    </location>
</feature>
<reference evidence="4 5" key="1">
    <citation type="submission" date="2018-11" db="EMBL/GenBank/DDBJ databases">
        <title>Genome sequence of Apiotrichum porosum DSM 27194.</title>
        <authorList>
            <person name="Aliyu H."/>
            <person name="Gorte O."/>
            <person name="Ochsenreither K."/>
        </authorList>
    </citation>
    <scope>NUCLEOTIDE SEQUENCE [LARGE SCALE GENOMIC DNA]</scope>
    <source>
        <strain evidence="4 5">DSM 27194</strain>
    </source>
</reference>
<dbReference type="STRING" id="105984.A0A427Y4D7"/>
<comment type="caution">
    <text evidence="4">The sequence shown here is derived from an EMBL/GenBank/DDBJ whole genome shotgun (WGS) entry which is preliminary data.</text>
</comment>
<feature type="region of interest" description="Disordered" evidence="1">
    <location>
        <begin position="174"/>
        <end position="340"/>
    </location>
</feature>
<evidence type="ECO:0000256" key="2">
    <source>
        <dbReference type="SAM" id="Phobius"/>
    </source>
</evidence>
<keyword evidence="5" id="KW-1185">Reference proteome</keyword>
<dbReference type="OrthoDB" id="3362246at2759"/>
<dbReference type="PANTHER" id="PTHR37487:SF3">
    <property type="entry name" value="CLEAVAGE_POLYADENYLATION SPECIFICITY FACTOR A SUBUNIT N-TERMINAL DOMAIN-CONTAINING PROTEIN"/>
    <property type="match status" value="1"/>
</dbReference>
<protein>
    <submittedName>
        <fullName evidence="4">Uncharacterized protein</fullName>
    </submittedName>
</protein>
<accession>A0A427Y4D7</accession>
<dbReference type="Proteomes" id="UP000279236">
    <property type="component" value="Unassembled WGS sequence"/>
</dbReference>